<evidence type="ECO:0000313" key="1">
    <source>
        <dbReference type="EMBL" id="KAJ7021310.1"/>
    </source>
</evidence>
<dbReference type="Proteomes" id="UP001218188">
    <property type="component" value="Unassembled WGS sequence"/>
</dbReference>
<organism evidence="1 2">
    <name type="scientific">Mycena alexandri</name>
    <dbReference type="NCBI Taxonomy" id="1745969"/>
    <lineage>
        <taxon>Eukaryota</taxon>
        <taxon>Fungi</taxon>
        <taxon>Dikarya</taxon>
        <taxon>Basidiomycota</taxon>
        <taxon>Agaricomycotina</taxon>
        <taxon>Agaricomycetes</taxon>
        <taxon>Agaricomycetidae</taxon>
        <taxon>Agaricales</taxon>
        <taxon>Marasmiineae</taxon>
        <taxon>Mycenaceae</taxon>
        <taxon>Mycena</taxon>
    </lineage>
</organism>
<comment type="caution">
    <text evidence="1">The sequence shown here is derived from an EMBL/GenBank/DDBJ whole genome shotgun (WGS) entry which is preliminary data.</text>
</comment>
<sequence length="254" mass="28228">MSGSGPGPQTSWEDLANLGWFRQQVYNACNARRGGTMEGMQDIALNETFAHDWSWFSYNVLIGEPRIKLQAFEANWTETWTNSTSASLSITNHSSISLSQSITIMNVATSEFAMTIATDSTREETRTTTDELSTSWGITVQGGETVHVERVRTAINGRAIYEQEFGLNLQALVANALKGMRLNDVLVTPPPRGRRMLRGLHTQESFVFRIVRISPDGRRRVEPLPPPEGIIPPAVMSEKCGAKYPKMVPGLEKK</sequence>
<accession>A0AAD6S7N4</accession>
<evidence type="ECO:0000313" key="2">
    <source>
        <dbReference type="Proteomes" id="UP001218188"/>
    </source>
</evidence>
<dbReference type="EMBL" id="JARJCM010000236">
    <property type="protein sequence ID" value="KAJ7021310.1"/>
    <property type="molecule type" value="Genomic_DNA"/>
</dbReference>
<dbReference type="AlphaFoldDB" id="A0AAD6S7N4"/>
<name>A0AAD6S7N4_9AGAR</name>
<reference evidence="1" key="1">
    <citation type="submission" date="2023-03" db="EMBL/GenBank/DDBJ databases">
        <title>Massive genome expansion in bonnet fungi (Mycena s.s.) driven by repeated elements and novel gene families across ecological guilds.</title>
        <authorList>
            <consortium name="Lawrence Berkeley National Laboratory"/>
            <person name="Harder C.B."/>
            <person name="Miyauchi S."/>
            <person name="Viragh M."/>
            <person name="Kuo A."/>
            <person name="Thoen E."/>
            <person name="Andreopoulos B."/>
            <person name="Lu D."/>
            <person name="Skrede I."/>
            <person name="Drula E."/>
            <person name="Henrissat B."/>
            <person name="Morin E."/>
            <person name="Kohler A."/>
            <person name="Barry K."/>
            <person name="LaButti K."/>
            <person name="Morin E."/>
            <person name="Salamov A."/>
            <person name="Lipzen A."/>
            <person name="Mereny Z."/>
            <person name="Hegedus B."/>
            <person name="Baldrian P."/>
            <person name="Stursova M."/>
            <person name="Weitz H."/>
            <person name="Taylor A."/>
            <person name="Grigoriev I.V."/>
            <person name="Nagy L.G."/>
            <person name="Martin F."/>
            <person name="Kauserud H."/>
        </authorList>
    </citation>
    <scope>NUCLEOTIDE SEQUENCE</scope>
    <source>
        <strain evidence="1">CBHHK200</strain>
    </source>
</reference>
<keyword evidence="2" id="KW-1185">Reference proteome</keyword>
<proteinExistence type="predicted"/>
<gene>
    <name evidence="1" type="ORF">C8F04DRAFT_1273916</name>
</gene>
<protein>
    <submittedName>
        <fullName evidence="1">Cytolysin</fullName>
    </submittedName>
</protein>